<dbReference type="EMBL" id="JARBJD010000050">
    <property type="protein sequence ID" value="KAK2956981.1"/>
    <property type="molecule type" value="Genomic_DNA"/>
</dbReference>
<proteinExistence type="predicted"/>
<keyword evidence="2" id="KW-1185">Reference proteome</keyword>
<sequence length="78" mass="8420">MGSRQVLSFPSKTLHLLSRVLHFINDGYNQLNLQHPSIHAVSEGDDVMCVAQNASDCGDSVASREVGCVDVVSALDQH</sequence>
<accession>A0ABQ9XZR4</accession>
<dbReference type="Proteomes" id="UP001281761">
    <property type="component" value="Unassembled WGS sequence"/>
</dbReference>
<gene>
    <name evidence="1" type="ORF">BLNAU_8056</name>
</gene>
<protein>
    <submittedName>
        <fullName evidence="1">Uncharacterized protein</fullName>
    </submittedName>
</protein>
<evidence type="ECO:0000313" key="1">
    <source>
        <dbReference type="EMBL" id="KAK2956981.1"/>
    </source>
</evidence>
<reference evidence="1 2" key="1">
    <citation type="journal article" date="2022" name="bioRxiv">
        <title>Genomics of Preaxostyla Flagellates Illuminates Evolutionary Transitions and the Path Towards Mitochondrial Loss.</title>
        <authorList>
            <person name="Novak L.V.F."/>
            <person name="Treitli S.C."/>
            <person name="Pyrih J."/>
            <person name="Halakuc P."/>
            <person name="Pipaliya S.V."/>
            <person name="Vacek V."/>
            <person name="Brzon O."/>
            <person name="Soukal P."/>
            <person name="Eme L."/>
            <person name="Dacks J.B."/>
            <person name="Karnkowska A."/>
            <person name="Elias M."/>
            <person name="Hampl V."/>
        </authorList>
    </citation>
    <scope>NUCLEOTIDE SEQUENCE [LARGE SCALE GENOMIC DNA]</scope>
    <source>
        <strain evidence="1">NAU3</strain>
        <tissue evidence="1">Gut</tissue>
    </source>
</reference>
<comment type="caution">
    <text evidence="1">The sequence shown here is derived from an EMBL/GenBank/DDBJ whole genome shotgun (WGS) entry which is preliminary data.</text>
</comment>
<evidence type="ECO:0000313" key="2">
    <source>
        <dbReference type="Proteomes" id="UP001281761"/>
    </source>
</evidence>
<organism evidence="1 2">
    <name type="scientific">Blattamonas nauphoetae</name>
    <dbReference type="NCBI Taxonomy" id="2049346"/>
    <lineage>
        <taxon>Eukaryota</taxon>
        <taxon>Metamonada</taxon>
        <taxon>Preaxostyla</taxon>
        <taxon>Oxymonadida</taxon>
        <taxon>Blattamonas</taxon>
    </lineage>
</organism>
<name>A0ABQ9XZR4_9EUKA</name>